<evidence type="ECO:0000313" key="1">
    <source>
        <dbReference type="EMBL" id="CAG5014428.1"/>
    </source>
</evidence>
<evidence type="ECO:0000313" key="2">
    <source>
        <dbReference type="Proteomes" id="UP000691718"/>
    </source>
</evidence>
<gene>
    <name evidence="1" type="ORF">PAPOLLO_LOCUS16158</name>
</gene>
<dbReference type="AlphaFoldDB" id="A0A8S3XAM1"/>
<dbReference type="EMBL" id="CAJQZP010001060">
    <property type="protein sequence ID" value="CAG5014428.1"/>
    <property type="molecule type" value="Genomic_DNA"/>
</dbReference>
<dbReference type="Proteomes" id="UP000691718">
    <property type="component" value="Unassembled WGS sequence"/>
</dbReference>
<protein>
    <submittedName>
        <fullName evidence="1">(apollo) hypothetical protein</fullName>
    </submittedName>
</protein>
<keyword evidence="2" id="KW-1185">Reference proteome</keyword>
<dbReference type="OrthoDB" id="7463887at2759"/>
<reference evidence="1" key="1">
    <citation type="submission" date="2021-04" db="EMBL/GenBank/DDBJ databases">
        <authorList>
            <person name="Tunstrom K."/>
        </authorList>
    </citation>
    <scope>NUCLEOTIDE SEQUENCE</scope>
</reference>
<accession>A0A8S3XAM1</accession>
<name>A0A8S3XAM1_PARAO</name>
<proteinExistence type="predicted"/>
<comment type="caution">
    <text evidence="1">The sequence shown here is derived from an EMBL/GenBank/DDBJ whole genome shotgun (WGS) entry which is preliminary data.</text>
</comment>
<organism evidence="1 2">
    <name type="scientific">Parnassius apollo</name>
    <name type="common">Apollo butterfly</name>
    <name type="synonym">Papilio apollo</name>
    <dbReference type="NCBI Taxonomy" id="110799"/>
    <lineage>
        <taxon>Eukaryota</taxon>
        <taxon>Metazoa</taxon>
        <taxon>Ecdysozoa</taxon>
        <taxon>Arthropoda</taxon>
        <taxon>Hexapoda</taxon>
        <taxon>Insecta</taxon>
        <taxon>Pterygota</taxon>
        <taxon>Neoptera</taxon>
        <taxon>Endopterygota</taxon>
        <taxon>Lepidoptera</taxon>
        <taxon>Glossata</taxon>
        <taxon>Ditrysia</taxon>
        <taxon>Papilionoidea</taxon>
        <taxon>Papilionidae</taxon>
        <taxon>Parnassiinae</taxon>
        <taxon>Parnassini</taxon>
        <taxon>Parnassius</taxon>
        <taxon>Parnassius</taxon>
    </lineage>
</organism>
<sequence>MTTNNVITTQPVGNHARISDQPPSYEEISAQPLSDVVENVNTKLTSMNIDAVQESATGNAKDEERKRQNHHRSDDCCFVYDDIDCIIYKWFSNCCQRLADCTESCCEGCADCLHDCCESNTVEEYNDDGFCELNTVEEYNDGGCCESSTVEEYNDGGCCESSTVEEYNDGGCCDSGDCYGGDSGNNDNDCD</sequence>